<keyword evidence="3" id="KW-1185">Reference proteome</keyword>
<organism evidence="2">
    <name type="scientific">Oryza glumipatula</name>
    <dbReference type="NCBI Taxonomy" id="40148"/>
    <lineage>
        <taxon>Eukaryota</taxon>
        <taxon>Viridiplantae</taxon>
        <taxon>Streptophyta</taxon>
        <taxon>Embryophyta</taxon>
        <taxon>Tracheophyta</taxon>
        <taxon>Spermatophyta</taxon>
        <taxon>Magnoliopsida</taxon>
        <taxon>Liliopsida</taxon>
        <taxon>Poales</taxon>
        <taxon>Poaceae</taxon>
        <taxon>BOP clade</taxon>
        <taxon>Oryzoideae</taxon>
        <taxon>Oryzeae</taxon>
        <taxon>Oryzinae</taxon>
        <taxon>Oryza</taxon>
    </lineage>
</organism>
<proteinExistence type="predicted"/>
<dbReference type="Proteomes" id="UP000026961">
    <property type="component" value="Chromosome 1"/>
</dbReference>
<feature type="region of interest" description="Disordered" evidence="1">
    <location>
        <begin position="45"/>
        <end position="107"/>
    </location>
</feature>
<name>A0A0D9YIA1_9ORYZ</name>
<evidence type="ECO:0000313" key="2">
    <source>
        <dbReference type="EnsemblPlants" id="OGLUM01G43720.2"/>
    </source>
</evidence>
<evidence type="ECO:0000256" key="1">
    <source>
        <dbReference type="SAM" id="MobiDB-lite"/>
    </source>
</evidence>
<evidence type="ECO:0000313" key="3">
    <source>
        <dbReference type="Proteomes" id="UP000026961"/>
    </source>
</evidence>
<reference evidence="2" key="3">
    <citation type="submission" date="2018-05" db="EMBL/GenBank/DDBJ databases">
        <title>OgluRS3 (Oryza glumaepatula Reference Sequence Version 3).</title>
        <authorList>
            <person name="Zhang J."/>
            <person name="Kudrna D."/>
            <person name="Lee S."/>
            <person name="Talag J."/>
            <person name="Welchert J."/>
            <person name="Wing R.A."/>
        </authorList>
    </citation>
    <scope>NUCLEOTIDE SEQUENCE [LARGE SCALE GENOMIC DNA]</scope>
</reference>
<sequence length="107" mass="12158">MCIRMLTTRKMSEECKEQTHAWGRGGVSGGPGGVCRVLRRRLAEDGGHRRDHRLLPRRSPCKRGDRDGGEGSGHRRDDRVRHREGEEEGRRRGAGARPDHHVSRCLE</sequence>
<protein>
    <submittedName>
        <fullName evidence="2">Uncharacterized protein</fullName>
    </submittedName>
</protein>
<reference evidence="2" key="2">
    <citation type="submission" date="2015-04" db="UniProtKB">
        <authorList>
            <consortium name="EnsemblPlants"/>
        </authorList>
    </citation>
    <scope>IDENTIFICATION</scope>
</reference>
<dbReference type="HOGENOM" id="CLU_2214031_0_0_1"/>
<feature type="compositionally biased region" description="Basic residues" evidence="1">
    <location>
        <begin position="49"/>
        <end position="61"/>
    </location>
</feature>
<dbReference type="Gramene" id="OGLUM01G43720.2">
    <property type="protein sequence ID" value="OGLUM01G43720.2"/>
    <property type="gene ID" value="OGLUM01G43720"/>
</dbReference>
<accession>A0A0D9YIA1</accession>
<dbReference type="AlphaFoldDB" id="A0A0D9YIA1"/>
<feature type="compositionally biased region" description="Basic and acidic residues" evidence="1">
    <location>
        <begin position="62"/>
        <end position="107"/>
    </location>
</feature>
<reference evidence="2" key="1">
    <citation type="submission" date="2013-08" db="EMBL/GenBank/DDBJ databases">
        <title>Oryza genome evolution.</title>
        <authorList>
            <person name="Wing R.A."/>
            <person name="Panaud O."/>
            <person name="Oliveira A.C."/>
        </authorList>
    </citation>
    <scope>NUCLEOTIDE SEQUENCE</scope>
</reference>
<dbReference type="EnsemblPlants" id="OGLUM01G43720.2">
    <property type="protein sequence ID" value="OGLUM01G43720.2"/>
    <property type="gene ID" value="OGLUM01G43720"/>
</dbReference>